<reference evidence="4 5" key="1">
    <citation type="submission" date="2024-09" db="EMBL/GenBank/DDBJ databases">
        <authorList>
            <person name="Sun Q."/>
            <person name="Mori K."/>
        </authorList>
    </citation>
    <scope>NUCLEOTIDE SEQUENCE [LARGE SCALE GENOMIC DNA]</scope>
    <source>
        <strain evidence="4 5">CCM 8626</strain>
    </source>
</reference>
<dbReference type="SMART" id="SM00862">
    <property type="entry name" value="Trans_reg_C"/>
    <property type="match status" value="1"/>
</dbReference>
<evidence type="ECO:0000259" key="3">
    <source>
        <dbReference type="PROSITE" id="PS51755"/>
    </source>
</evidence>
<protein>
    <submittedName>
        <fullName evidence="4">Transcriptional regulator</fullName>
    </submittedName>
</protein>
<gene>
    <name evidence="4" type="ORF">ACFFJ3_13570</name>
</gene>
<evidence type="ECO:0000256" key="2">
    <source>
        <dbReference type="PROSITE-ProRule" id="PRU01091"/>
    </source>
</evidence>
<dbReference type="InterPro" id="IPR016032">
    <property type="entry name" value="Sig_transdc_resp-reg_C-effctor"/>
</dbReference>
<feature type="DNA-binding region" description="OmpR/PhoB-type" evidence="2">
    <location>
        <begin position="30"/>
        <end position="140"/>
    </location>
</feature>
<dbReference type="PROSITE" id="PS51755">
    <property type="entry name" value="OMPR_PHOB"/>
    <property type="match status" value="1"/>
</dbReference>
<dbReference type="Proteomes" id="UP001589792">
    <property type="component" value="Unassembled WGS sequence"/>
</dbReference>
<evidence type="ECO:0000313" key="5">
    <source>
        <dbReference type="Proteomes" id="UP001589792"/>
    </source>
</evidence>
<sequence>MDIMTQKKEAAGTVIISEQTRLFLFGYIVNNEFQIDAESGTVIKLYNNIDCGTHSDYHFSNYLKLHKTMMRLLLYLLENANFGYVSNRDILVHVWENYNLSSSSTRLIQVISKLKERLAVIGIDDSFIKASRGKGYTLQGSLIVPLYSFSGTDNRETGFHYSVK</sequence>
<dbReference type="InterPro" id="IPR036388">
    <property type="entry name" value="WH-like_DNA-bd_sf"/>
</dbReference>
<dbReference type="InterPro" id="IPR001867">
    <property type="entry name" value="OmpR/PhoB-type_DNA-bd"/>
</dbReference>
<dbReference type="RefSeq" id="WP_380676219.1">
    <property type="nucleotide sequence ID" value="NZ_CP173186.1"/>
</dbReference>
<dbReference type="Gene3D" id="1.10.10.10">
    <property type="entry name" value="Winged helix-like DNA-binding domain superfamily/Winged helix DNA-binding domain"/>
    <property type="match status" value="1"/>
</dbReference>
<dbReference type="Pfam" id="PF00486">
    <property type="entry name" value="Trans_reg_C"/>
    <property type="match status" value="1"/>
</dbReference>
<evidence type="ECO:0000256" key="1">
    <source>
        <dbReference type="ARBA" id="ARBA00023125"/>
    </source>
</evidence>
<proteinExistence type="predicted"/>
<accession>A0ABV6EET7</accession>
<comment type="caution">
    <text evidence="4">The sequence shown here is derived from an EMBL/GenBank/DDBJ whole genome shotgun (WGS) entry which is preliminary data.</text>
</comment>
<feature type="domain" description="OmpR/PhoB-type" evidence="3">
    <location>
        <begin position="30"/>
        <end position="140"/>
    </location>
</feature>
<organism evidence="4 5">
    <name type="scientific">Serratia aquatilis</name>
    <dbReference type="NCBI Taxonomy" id="1737515"/>
    <lineage>
        <taxon>Bacteria</taxon>
        <taxon>Pseudomonadati</taxon>
        <taxon>Pseudomonadota</taxon>
        <taxon>Gammaproteobacteria</taxon>
        <taxon>Enterobacterales</taxon>
        <taxon>Yersiniaceae</taxon>
        <taxon>Serratia</taxon>
    </lineage>
</organism>
<keyword evidence="1 2" id="KW-0238">DNA-binding</keyword>
<keyword evidence="5" id="KW-1185">Reference proteome</keyword>
<evidence type="ECO:0000313" key="4">
    <source>
        <dbReference type="EMBL" id="MFC0227526.1"/>
    </source>
</evidence>
<name>A0ABV6EET7_9GAMM</name>
<dbReference type="EMBL" id="JBHLXG010000013">
    <property type="protein sequence ID" value="MFC0227526.1"/>
    <property type="molecule type" value="Genomic_DNA"/>
</dbReference>
<dbReference type="SUPFAM" id="SSF46894">
    <property type="entry name" value="C-terminal effector domain of the bipartite response regulators"/>
    <property type="match status" value="1"/>
</dbReference>